<dbReference type="GO" id="GO:0000340">
    <property type="term" value="F:RNA 7-methylguanosine cap binding"/>
    <property type="evidence" value="ECO:0007669"/>
    <property type="project" value="TreeGrafter"/>
</dbReference>
<dbReference type="Pfam" id="PF01652">
    <property type="entry name" value="IF4E"/>
    <property type="match status" value="1"/>
</dbReference>
<keyword evidence="4 5" id="KW-0648">Protein biosynthesis</keyword>
<protein>
    <recommendedName>
        <fullName evidence="9">Translation initiation factor eIF4e</fullName>
    </recommendedName>
</protein>
<evidence type="ECO:0000313" key="8">
    <source>
        <dbReference type="Proteomes" id="UP000028524"/>
    </source>
</evidence>
<evidence type="ECO:0000256" key="2">
    <source>
        <dbReference type="ARBA" id="ARBA00022845"/>
    </source>
</evidence>
<name>A0A084QUC7_STAC4</name>
<dbReference type="STRING" id="1283841.A0A084QUC7"/>
<dbReference type="OrthoDB" id="17977at2759"/>
<dbReference type="GO" id="GO:0016281">
    <property type="term" value="C:eukaryotic translation initiation factor 4F complex"/>
    <property type="evidence" value="ECO:0007669"/>
    <property type="project" value="TreeGrafter"/>
</dbReference>
<dbReference type="InterPro" id="IPR023398">
    <property type="entry name" value="TIF_eIF4e-like"/>
</dbReference>
<dbReference type="EMBL" id="KL660186">
    <property type="protein sequence ID" value="KFA67562.1"/>
    <property type="molecule type" value="Genomic_DNA"/>
</dbReference>
<dbReference type="PANTHER" id="PTHR11960">
    <property type="entry name" value="EUKARYOTIC TRANSLATION INITIATION FACTOR 4E RELATED"/>
    <property type="match status" value="1"/>
</dbReference>
<dbReference type="SUPFAM" id="SSF55418">
    <property type="entry name" value="eIF4e-like"/>
    <property type="match status" value="1"/>
</dbReference>
<feature type="region of interest" description="Disordered" evidence="6">
    <location>
        <begin position="52"/>
        <end position="96"/>
    </location>
</feature>
<evidence type="ECO:0000256" key="6">
    <source>
        <dbReference type="SAM" id="MobiDB-lite"/>
    </source>
</evidence>
<dbReference type="PANTHER" id="PTHR11960:SF66">
    <property type="entry name" value="EUKARYOTIC TRANSLATION INITIATION FACTOR 4E TYPE 3"/>
    <property type="match status" value="1"/>
</dbReference>
<sequence>MEAFSAWDISAQASIAEAWFDMSCGTWQPQATAGQQQSPSLPSLGRFLQPAKSADKAALRRRQVPGAKRQQLPLPLADHPLSRPSSQETPTLGGRHPAWPPYPLPLPLPLVYQAVSASFLTTLFSFFNSPPSTNSRSLPRRTSPTSFPTAEAPDEINNKAMAEKPQLFTRGLAGPAPGSELNSPAEQRGDATRAFLKTMRPMPTQHYWTVYFDRQQPKDPKQGDGEAYNAQLEQLGPQIESVQDFWRYNNNTPVEHIKMRESIYLFKAGFKPIWEDRRNINGGSWTFRVPKNIGPDVWTRVQLLAIGEKLQSVLDDDDQLCGVGLSVRFNSHLISVWHRESSKQNSVDAILACIMEELPAELRPKTDNYFYKKHSDHAGFKAPPALQAVLDSQKRAEAAKAAAPQKANVPET</sequence>
<reference evidence="7 8" key="1">
    <citation type="journal article" date="2014" name="BMC Genomics">
        <title>Comparative genome sequencing reveals chemotype-specific gene clusters in the toxigenic black mold Stachybotrys.</title>
        <authorList>
            <person name="Semeiks J."/>
            <person name="Borek D."/>
            <person name="Otwinowski Z."/>
            <person name="Grishin N.V."/>
        </authorList>
    </citation>
    <scope>NUCLEOTIDE SEQUENCE [LARGE SCALE GENOMIC DNA]</scope>
    <source>
        <strain evidence="7 8">IBT 40285</strain>
    </source>
</reference>
<dbReference type="HOGENOM" id="CLU_667610_0_0_1"/>
<dbReference type="OMA" id="WVITLRD"/>
<evidence type="ECO:0000313" key="7">
    <source>
        <dbReference type="EMBL" id="KFA67562.1"/>
    </source>
</evidence>
<dbReference type="AlphaFoldDB" id="A0A084QUC7"/>
<accession>A0A084QUC7</accession>
<evidence type="ECO:0000256" key="1">
    <source>
        <dbReference type="ARBA" id="ARBA00022540"/>
    </source>
</evidence>
<organism evidence="7 8">
    <name type="scientific">Stachybotrys chlorohalonatus (strain IBT 40285)</name>
    <dbReference type="NCBI Taxonomy" id="1283841"/>
    <lineage>
        <taxon>Eukaryota</taxon>
        <taxon>Fungi</taxon>
        <taxon>Dikarya</taxon>
        <taxon>Ascomycota</taxon>
        <taxon>Pezizomycotina</taxon>
        <taxon>Sordariomycetes</taxon>
        <taxon>Hypocreomycetidae</taxon>
        <taxon>Hypocreales</taxon>
        <taxon>Stachybotryaceae</taxon>
        <taxon>Stachybotrys</taxon>
    </lineage>
</organism>
<evidence type="ECO:0000256" key="5">
    <source>
        <dbReference type="RuleBase" id="RU004374"/>
    </source>
</evidence>
<dbReference type="InterPro" id="IPR001040">
    <property type="entry name" value="TIF_eIF_4E"/>
</dbReference>
<feature type="region of interest" description="Disordered" evidence="6">
    <location>
        <begin position="130"/>
        <end position="157"/>
    </location>
</feature>
<evidence type="ECO:0000256" key="3">
    <source>
        <dbReference type="ARBA" id="ARBA00022884"/>
    </source>
</evidence>
<evidence type="ECO:0008006" key="9">
    <source>
        <dbReference type="Google" id="ProtNLM"/>
    </source>
</evidence>
<dbReference type="Proteomes" id="UP000028524">
    <property type="component" value="Unassembled WGS sequence"/>
</dbReference>
<keyword evidence="1 5" id="KW-0396">Initiation factor</keyword>
<keyword evidence="2" id="KW-0810">Translation regulation</keyword>
<comment type="similarity">
    <text evidence="5">Belongs to the eukaryotic initiation factor 4E family.</text>
</comment>
<feature type="compositionally biased region" description="Low complexity" evidence="6">
    <location>
        <begin position="130"/>
        <end position="149"/>
    </location>
</feature>
<gene>
    <name evidence="7" type="ORF">S40285_04255</name>
</gene>
<evidence type="ECO:0000256" key="4">
    <source>
        <dbReference type="ARBA" id="ARBA00022917"/>
    </source>
</evidence>
<feature type="region of interest" description="Disordered" evidence="6">
    <location>
        <begin position="169"/>
        <end position="188"/>
    </location>
</feature>
<dbReference type="Gene3D" id="3.30.760.10">
    <property type="entry name" value="RNA Cap, Translation Initiation Factor Eif4e"/>
    <property type="match status" value="1"/>
</dbReference>
<dbReference type="GO" id="GO:0003743">
    <property type="term" value="F:translation initiation factor activity"/>
    <property type="evidence" value="ECO:0007669"/>
    <property type="project" value="UniProtKB-KW"/>
</dbReference>
<keyword evidence="8" id="KW-1185">Reference proteome</keyword>
<dbReference type="GO" id="GO:0006417">
    <property type="term" value="P:regulation of translation"/>
    <property type="evidence" value="ECO:0007669"/>
    <property type="project" value="UniProtKB-KW"/>
</dbReference>
<proteinExistence type="inferred from homology"/>
<keyword evidence="3 5" id="KW-0694">RNA-binding</keyword>
<dbReference type="InParanoid" id="A0A084QUC7"/>